<comment type="caution">
    <text evidence="2">The sequence shown here is derived from an EMBL/GenBank/DDBJ whole genome shotgun (WGS) entry which is preliminary data.</text>
</comment>
<protein>
    <submittedName>
        <fullName evidence="2">Uncharacterized protein</fullName>
    </submittedName>
</protein>
<dbReference type="Proteomes" id="UP000184105">
    <property type="component" value="Unassembled WGS sequence"/>
</dbReference>
<keyword evidence="1" id="KW-0472">Membrane</keyword>
<reference evidence="2 3" key="1">
    <citation type="submission" date="2016-11" db="EMBL/GenBank/DDBJ databases">
        <authorList>
            <person name="Varghese N."/>
            <person name="Submissions S."/>
        </authorList>
    </citation>
    <scope>NUCLEOTIDE SEQUENCE [LARGE SCALE GENOMIC DNA]</scope>
    <source>
        <strain evidence="2 3">DSM 22613</strain>
    </source>
</reference>
<keyword evidence="1" id="KW-0812">Transmembrane</keyword>
<organism evidence="2 3">
    <name type="scientific">Prevotella scopos JCM 17725</name>
    <dbReference type="NCBI Taxonomy" id="1236518"/>
    <lineage>
        <taxon>Bacteria</taxon>
        <taxon>Pseudomonadati</taxon>
        <taxon>Bacteroidota</taxon>
        <taxon>Bacteroidia</taxon>
        <taxon>Bacteroidales</taxon>
        <taxon>Prevotellaceae</taxon>
        <taxon>Prevotella</taxon>
    </lineage>
</organism>
<keyword evidence="1" id="KW-1133">Transmembrane helix</keyword>
<evidence type="ECO:0000313" key="2">
    <source>
        <dbReference type="EMBL" id="SHF55406.1"/>
    </source>
</evidence>
<evidence type="ECO:0000313" key="3">
    <source>
        <dbReference type="Proteomes" id="UP000184105"/>
    </source>
</evidence>
<dbReference type="AlphaFoldDB" id="A0AAX2F0T6"/>
<dbReference type="EMBL" id="FQWA01000001">
    <property type="protein sequence ID" value="SHF55406.1"/>
    <property type="molecule type" value="Genomic_DNA"/>
</dbReference>
<name>A0AAX2F0T6_9BACT</name>
<evidence type="ECO:0000256" key="1">
    <source>
        <dbReference type="SAM" id="Phobius"/>
    </source>
</evidence>
<accession>A0AAX2F0T6</accession>
<gene>
    <name evidence="2" type="ORF">SAMN05444364_101120</name>
</gene>
<sequence>MVYIAGMHNILCVPVFMTFLFNAWVTTPIRCISLTEEPKVFTKQNHNVKVQ</sequence>
<keyword evidence="3" id="KW-1185">Reference proteome</keyword>
<feature type="transmembrane region" description="Helical" evidence="1">
    <location>
        <begin position="6"/>
        <end position="25"/>
    </location>
</feature>
<proteinExistence type="predicted"/>